<comment type="caution">
    <text evidence="2">The sequence shown here is derived from an EMBL/GenBank/DDBJ whole genome shotgun (WGS) entry which is preliminary data.</text>
</comment>
<reference evidence="2" key="1">
    <citation type="submission" date="2013-03" db="EMBL/GenBank/DDBJ databases">
        <title>Genome Sequence of the Profundibacterium mesophilum strain KAUST100406-0324T from Red Sea, a novel genus in the family Rhodobacteraceae.</title>
        <authorList>
            <person name="Essack M."/>
            <person name="Alam I."/>
            <person name="Lafi F."/>
            <person name="Alawi W."/>
            <person name="Kamanu F."/>
            <person name="Al-Suwailem A."/>
            <person name="Lee O.O."/>
            <person name="Xu Y."/>
            <person name="Bajic V."/>
            <person name="Qian P.-Y."/>
            <person name="Archer J."/>
        </authorList>
    </citation>
    <scope>NUCLEOTIDE SEQUENCE</scope>
    <source>
        <strain evidence="2">KAUST100406-0324</strain>
    </source>
</reference>
<organism evidence="2 3">
    <name type="scientific">Profundibacterium mesophilum KAUST100406-0324</name>
    <dbReference type="NCBI Taxonomy" id="1037889"/>
    <lineage>
        <taxon>Bacteria</taxon>
        <taxon>Pseudomonadati</taxon>
        <taxon>Pseudomonadota</taxon>
        <taxon>Alphaproteobacteria</taxon>
        <taxon>Rhodobacterales</taxon>
        <taxon>Roseobacteraceae</taxon>
        <taxon>Profundibacterium</taxon>
    </lineage>
</organism>
<dbReference type="Pfam" id="PF07475">
    <property type="entry name" value="Hpr_kinase_C"/>
    <property type="match status" value="1"/>
</dbReference>
<evidence type="ECO:0000313" key="3">
    <source>
        <dbReference type="Proteomes" id="UP000698242"/>
    </source>
</evidence>
<dbReference type="GO" id="GO:0006109">
    <property type="term" value="P:regulation of carbohydrate metabolic process"/>
    <property type="evidence" value="ECO:0007669"/>
    <property type="project" value="InterPro"/>
</dbReference>
<keyword evidence="2" id="KW-0418">Kinase</keyword>
<dbReference type="GO" id="GO:0000155">
    <property type="term" value="F:phosphorelay sensor kinase activity"/>
    <property type="evidence" value="ECO:0007669"/>
    <property type="project" value="InterPro"/>
</dbReference>
<name>A0A921TBG1_9RHOB</name>
<dbReference type="AlphaFoldDB" id="A0A921TBG1"/>
<dbReference type="CDD" id="cd01918">
    <property type="entry name" value="HprK_C"/>
    <property type="match status" value="1"/>
</dbReference>
<dbReference type="Proteomes" id="UP000698242">
    <property type="component" value="Unassembled WGS sequence"/>
</dbReference>
<keyword evidence="3" id="KW-1185">Reference proteome</keyword>
<evidence type="ECO:0000313" key="2">
    <source>
        <dbReference type="EMBL" id="KAF0675555.1"/>
    </source>
</evidence>
<dbReference type="OrthoDB" id="8326226at2"/>
<dbReference type="RefSeq" id="WP_159965699.1">
    <property type="nucleotide sequence ID" value="NZ_APKE01000025.1"/>
</dbReference>
<sequence length="146" mass="15344">MSPSDRSEATLHASCVAWDGRAVLILGPSGSGKSRLALQLMAYGAELVADDRTCVTRRGDELLARAPAPIHGLIEARGIGLLKADAATAASVICAVDLAQAARERLPQLRDLNLLGHLVTLIPGGENDHLGPALLQLLKKGLDRSR</sequence>
<feature type="domain" description="HPr kinase/phosphorylase C-terminal" evidence="1">
    <location>
        <begin position="8"/>
        <end position="85"/>
    </location>
</feature>
<dbReference type="InterPro" id="IPR011104">
    <property type="entry name" value="Hpr_kin/Pase_C"/>
</dbReference>
<proteinExistence type="predicted"/>
<evidence type="ECO:0000259" key="1">
    <source>
        <dbReference type="Pfam" id="PF07475"/>
    </source>
</evidence>
<dbReference type="GO" id="GO:0005524">
    <property type="term" value="F:ATP binding"/>
    <property type="evidence" value="ECO:0007669"/>
    <property type="project" value="InterPro"/>
</dbReference>
<keyword evidence="2" id="KW-0808">Transferase</keyword>
<accession>A0A921TBG1</accession>
<dbReference type="Gene3D" id="3.40.50.300">
    <property type="entry name" value="P-loop containing nucleotide triphosphate hydrolases"/>
    <property type="match status" value="1"/>
</dbReference>
<protein>
    <submittedName>
        <fullName evidence="2">HPr Serine kinase C-terminal domain containing protein</fullName>
    </submittedName>
</protein>
<dbReference type="SUPFAM" id="SSF53795">
    <property type="entry name" value="PEP carboxykinase-like"/>
    <property type="match status" value="1"/>
</dbReference>
<gene>
    <name evidence="2" type="ORF">PMES_02186</name>
</gene>
<dbReference type="InterPro" id="IPR027417">
    <property type="entry name" value="P-loop_NTPase"/>
</dbReference>
<dbReference type="EMBL" id="APKE01000025">
    <property type="protein sequence ID" value="KAF0675555.1"/>
    <property type="molecule type" value="Genomic_DNA"/>
</dbReference>